<dbReference type="Proteomes" id="UP000076798">
    <property type="component" value="Unassembled WGS sequence"/>
</dbReference>
<dbReference type="AlphaFoldDB" id="A0A166CUL7"/>
<reference evidence="1 2" key="1">
    <citation type="journal article" date="2016" name="Mol. Biol. Evol.">
        <title>Comparative Genomics of Early-Diverging Mushroom-Forming Fungi Provides Insights into the Origins of Lignocellulose Decay Capabilities.</title>
        <authorList>
            <person name="Nagy L.G."/>
            <person name="Riley R."/>
            <person name="Tritt A."/>
            <person name="Adam C."/>
            <person name="Daum C."/>
            <person name="Floudas D."/>
            <person name="Sun H."/>
            <person name="Yadav J.S."/>
            <person name="Pangilinan J."/>
            <person name="Larsson K.H."/>
            <person name="Matsuura K."/>
            <person name="Barry K."/>
            <person name="Labutti K."/>
            <person name="Kuo R."/>
            <person name="Ohm R.A."/>
            <person name="Bhattacharya S.S."/>
            <person name="Shirouzu T."/>
            <person name="Yoshinaga Y."/>
            <person name="Martin F.M."/>
            <person name="Grigoriev I.V."/>
            <person name="Hibbett D.S."/>
        </authorList>
    </citation>
    <scope>NUCLEOTIDE SEQUENCE [LARGE SCALE GENOMIC DNA]</scope>
    <source>
        <strain evidence="1 2">HHB10207 ss-3</strain>
    </source>
</reference>
<evidence type="ECO:0000313" key="1">
    <source>
        <dbReference type="EMBL" id="KZT37831.1"/>
    </source>
</evidence>
<organism evidence="1 2">
    <name type="scientific">Sistotremastrum suecicum HHB10207 ss-3</name>
    <dbReference type="NCBI Taxonomy" id="1314776"/>
    <lineage>
        <taxon>Eukaryota</taxon>
        <taxon>Fungi</taxon>
        <taxon>Dikarya</taxon>
        <taxon>Basidiomycota</taxon>
        <taxon>Agaricomycotina</taxon>
        <taxon>Agaricomycetes</taxon>
        <taxon>Sistotremastrales</taxon>
        <taxon>Sistotremastraceae</taxon>
        <taxon>Sistotremastrum</taxon>
    </lineage>
</organism>
<accession>A0A166CUL7</accession>
<sequence>MIAGQPVVMGPWPCGCGTSIACENRDCPFCIKPTSDRIERHQIFLPNRPSAPSASIPSLDRTLWERSSVSSLLQWSRRNRGPATSHQQYPSSRRRLGLYIVHLSLRWVGGRDSTSRALLFKFNLEIAVGLYCLGYARARLGNVNGCQGSRSSYQSLVCLHFRRGDGRRASTPASILLSPLTC</sequence>
<evidence type="ECO:0000313" key="2">
    <source>
        <dbReference type="Proteomes" id="UP000076798"/>
    </source>
</evidence>
<proteinExistence type="predicted"/>
<dbReference type="EMBL" id="KV428075">
    <property type="protein sequence ID" value="KZT37831.1"/>
    <property type="molecule type" value="Genomic_DNA"/>
</dbReference>
<keyword evidence="2" id="KW-1185">Reference proteome</keyword>
<gene>
    <name evidence="1" type="ORF">SISSUDRAFT_1047913</name>
</gene>
<name>A0A166CUL7_9AGAM</name>
<protein>
    <submittedName>
        <fullName evidence="1">Uncharacterized protein</fullName>
    </submittedName>
</protein>